<evidence type="ECO:0000256" key="1">
    <source>
        <dbReference type="SAM" id="Phobius"/>
    </source>
</evidence>
<accession>A0ABQ5N374</accession>
<dbReference type="InterPro" id="IPR019277">
    <property type="entry name" value="DUF2304"/>
</dbReference>
<reference evidence="2 3" key="1">
    <citation type="journal article" date="2024" name="Int. J. Syst. Evol. Microbiol.">
        <title>Clostridium omnivorum sp. nov., isolated from anoxic soil under the treatment of reductive soil disinfestation.</title>
        <authorList>
            <person name="Ueki A."/>
            <person name="Tonouchi A."/>
            <person name="Kaku N."/>
            <person name="Honma S."/>
            <person name="Ueki K."/>
        </authorList>
    </citation>
    <scope>NUCLEOTIDE SEQUENCE [LARGE SCALE GENOMIC DNA]</scope>
    <source>
        <strain evidence="2 3">E14</strain>
    </source>
</reference>
<name>A0ABQ5N374_9CLOT</name>
<proteinExistence type="predicted"/>
<keyword evidence="3" id="KW-1185">Reference proteome</keyword>
<organism evidence="2 3">
    <name type="scientific">Clostridium omnivorum</name>
    <dbReference type="NCBI Taxonomy" id="1604902"/>
    <lineage>
        <taxon>Bacteria</taxon>
        <taxon>Bacillati</taxon>
        <taxon>Bacillota</taxon>
        <taxon>Clostridia</taxon>
        <taxon>Eubacteriales</taxon>
        <taxon>Clostridiaceae</taxon>
        <taxon>Clostridium</taxon>
    </lineage>
</organism>
<sequence>MNSNLQIILLIASILFFVFIVKMVLNYKLDLKYSITWIFSSIIFILITIFPNLLSYLSKLLFIREPVNALFLIVIFFLLVIAFSLTLALSKKSNNIKSLVQELGILKLQVEDLSNQLEQLHGGD</sequence>
<comment type="caution">
    <text evidence="2">The sequence shown here is derived from an EMBL/GenBank/DDBJ whole genome shotgun (WGS) entry which is preliminary data.</text>
</comment>
<feature type="transmembrane region" description="Helical" evidence="1">
    <location>
        <begin position="37"/>
        <end position="57"/>
    </location>
</feature>
<dbReference type="RefSeq" id="WP_264848933.1">
    <property type="nucleotide sequence ID" value="NZ_BRXR01000001.1"/>
</dbReference>
<dbReference type="EMBL" id="BRXR01000001">
    <property type="protein sequence ID" value="GLC29644.1"/>
    <property type="molecule type" value="Genomic_DNA"/>
</dbReference>
<dbReference type="Pfam" id="PF10066">
    <property type="entry name" value="DUF2304"/>
    <property type="match status" value="1"/>
</dbReference>
<keyword evidence="1" id="KW-1133">Transmembrane helix</keyword>
<gene>
    <name evidence="2" type="ORF">bsdE14_10540</name>
</gene>
<evidence type="ECO:0000313" key="3">
    <source>
        <dbReference type="Proteomes" id="UP001208567"/>
    </source>
</evidence>
<protein>
    <submittedName>
        <fullName evidence="2">Membrane protein</fullName>
    </submittedName>
</protein>
<dbReference type="Proteomes" id="UP001208567">
    <property type="component" value="Unassembled WGS sequence"/>
</dbReference>
<feature type="transmembrane region" description="Helical" evidence="1">
    <location>
        <begin position="6"/>
        <end position="25"/>
    </location>
</feature>
<feature type="transmembrane region" description="Helical" evidence="1">
    <location>
        <begin position="69"/>
        <end position="89"/>
    </location>
</feature>
<evidence type="ECO:0000313" key="2">
    <source>
        <dbReference type="EMBL" id="GLC29644.1"/>
    </source>
</evidence>
<keyword evidence="1" id="KW-0472">Membrane</keyword>
<keyword evidence="1" id="KW-0812">Transmembrane</keyword>